<gene>
    <name evidence="3" type="ordered locus">AXX17_At1g18160</name>
</gene>
<comment type="caution">
    <text evidence="3">The sequence shown here is derived from an EMBL/GenBank/DDBJ whole genome shotgun (WGS) entry which is preliminary data.</text>
</comment>
<feature type="compositionally biased region" description="Basic and acidic residues" evidence="1">
    <location>
        <begin position="39"/>
        <end position="60"/>
    </location>
</feature>
<feature type="compositionally biased region" description="Basic and acidic residues" evidence="1">
    <location>
        <begin position="72"/>
        <end position="89"/>
    </location>
</feature>
<feature type="chain" id="PRO_5008095573" evidence="2">
    <location>
        <begin position="26"/>
        <end position="146"/>
    </location>
</feature>
<dbReference type="Proteomes" id="UP000078284">
    <property type="component" value="Chromosome 1"/>
</dbReference>
<proteinExistence type="predicted"/>
<feature type="region of interest" description="Disordered" evidence="1">
    <location>
        <begin position="37"/>
        <end position="118"/>
    </location>
</feature>
<protein>
    <submittedName>
        <fullName evidence="3">Uncharacterized protein</fullName>
    </submittedName>
</protein>
<sequence>MKRYCSVALVLLLVAFFSSKYSVEGRSLLTMTHSSQAARDLHVSKEMKKEPLKGEKDSLRRIPRGGSNPIQIDKDQEKASVRGEKDSFRRVPTPTPASSSRHLSASSSDISASDSSSSLRVTLDSINTKVLKYEYAVRGEIINIGQ</sequence>
<accession>A0A178W415</accession>
<dbReference type="AlphaFoldDB" id="A0A178W415"/>
<evidence type="ECO:0000313" key="4">
    <source>
        <dbReference type="Proteomes" id="UP000078284"/>
    </source>
</evidence>
<evidence type="ECO:0000256" key="2">
    <source>
        <dbReference type="SAM" id="SignalP"/>
    </source>
</evidence>
<evidence type="ECO:0000256" key="1">
    <source>
        <dbReference type="SAM" id="MobiDB-lite"/>
    </source>
</evidence>
<keyword evidence="2" id="KW-0732">Signal</keyword>
<evidence type="ECO:0000313" key="3">
    <source>
        <dbReference type="EMBL" id="OAP12886.1"/>
    </source>
</evidence>
<name>A0A178W415_ARATH</name>
<organism evidence="3 4">
    <name type="scientific">Arabidopsis thaliana</name>
    <name type="common">Mouse-ear cress</name>
    <dbReference type="NCBI Taxonomy" id="3702"/>
    <lineage>
        <taxon>Eukaryota</taxon>
        <taxon>Viridiplantae</taxon>
        <taxon>Streptophyta</taxon>
        <taxon>Embryophyta</taxon>
        <taxon>Tracheophyta</taxon>
        <taxon>Spermatophyta</taxon>
        <taxon>Magnoliopsida</taxon>
        <taxon>eudicotyledons</taxon>
        <taxon>Gunneridae</taxon>
        <taxon>Pentapetalae</taxon>
        <taxon>rosids</taxon>
        <taxon>malvids</taxon>
        <taxon>Brassicales</taxon>
        <taxon>Brassicaceae</taxon>
        <taxon>Camelineae</taxon>
        <taxon>Arabidopsis</taxon>
    </lineage>
</organism>
<dbReference type="ExpressionAtlas" id="A0A178W415">
    <property type="expression patterns" value="baseline and differential"/>
</dbReference>
<dbReference type="EMBL" id="LUHQ01000001">
    <property type="protein sequence ID" value="OAP12886.1"/>
    <property type="molecule type" value="Genomic_DNA"/>
</dbReference>
<feature type="signal peptide" evidence="2">
    <location>
        <begin position="1"/>
        <end position="25"/>
    </location>
</feature>
<feature type="compositionally biased region" description="Low complexity" evidence="1">
    <location>
        <begin position="97"/>
        <end position="118"/>
    </location>
</feature>
<reference evidence="4" key="1">
    <citation type="journal article" date="2016" name="Proc. Natl. Acad. Sci. U.S.A.">
        <title>Chromosome-level assembly of Arabidopsis thaliana Ler reveals the extent of translocation and inversion polymorphisms.</title>
        <authorList>
            <person name="Zapata L."/>
            <person name="Ding J."/>
            <person name="Willing E.M."/>
            <person name="Hartwig B."/>
            <person name="Bezdan D."/>
            <person name="Jiao W.B."/>
            <person name="Patel V."/>
            <person name="Velikkakam James G."/>
            <person name="Koornneef M."/>
            <person name="Ossowski S."/>
            <person name="Schneeberger K."/>
        </authorList>
    </citation>
    <scope>NUCLEOTIDE SEQUENCE [LARGE SCALE GENOMIC DNA]</scope>
    <source>
        <strain evidence="4">cv. Landsberg erecta</strain>
    </source>
</reference>